<comment type="caution">
    <text evidence="2">The sequence shown here is derived from an EMBL/GenBank/DDBJ whole genome shotgun (WGS) entry which is preliminary data.</text>
</comment>
<feature type="region of interest" description="Disordered" evidence="1">
    <location>
        <begin position="50"/>
        <end position="121"/>
    </location>
</feature>
<feature type="compositionally biased region" description="Polar residues" evidence="1">
    <location>
        <begin position="108"/>
        <end position="121"/>
    </location>
</feature>
<protein>
    <submittedName>
        <fullName evidence="2">Uncharacterized protein</fullName>
    </submittedName>
</protein>
<reference evidence="2 3" key="1">
    <citation type="submission" date="2015-10" db="EMBL/GenBank/DDBJ databases">
        <title>Genome analyses suggest a sexual origin of heterokaryosis in a supposedly ancient asexual fungus.</title>
        <authorList>
            <person name="Ropars J."/>
            <person name="Sedzielewska K."/>
            <person name="Noel J."/>
            <person name="Charron P."/>
            <person name="Farinelli L."/>
            <person name="Marton T."/>
            <person name="Kruger M."/>
            <person name="Pelin A."/>
            <person name="Brachmann A."/>
            <person name="Corradi N."/>
        </authorList>
    </citation>
    <scope>NUCLEOTIDE SEQUENCE [LARGE SCALE GENOMIC DNA]</scope>
    <source>
        <strain evidence="2 3">A4</strain>
    </source>
</reference>
<dbReference type="EMBL" id="LLXI01010955">
    <property type="protein sequence ID" value="PKY63573.1"/>
    <property type="molecule type" value="Genomic_DNA"/>
</dbReference>
<proteinExistence type="predicted"/>
<feature type="non-terminal residue" evidence="2">
    <location>
        <position position="121"/>
    </location>
</feature>
<accession>A0A2I1HXM0</accession>
<gene>
    <name evidence="2" type="ORF">RhiirA4_493036</name>
</gene>
<organism evidence="2 3">
    <name type="scientific">Rhizophagus irregularis</name>
    <dbReference type="NCBI Taxonomy" id="588596"/>
    <lineage>
        <taxon>Eukaryota</taxon>
        <taxon>Fungi</taxon>
        <taxon>Fungi incertae sedis</taxon>
        <taxon>Mucoromycota</taxon>
        <taxon>Glomeromycotina</taxon>
        <taxon>Glomeromycetes</taxon>
        <taxon>Glomerales</taxon>
        <taxon>Glomeraceae</taxon>
        <taxon>Rhizophagus</taxon>
    </lineage>
</organism>
<evidence type="ECO:0000313" key="2">
    <source>
        <dbReference type="EMBL" id="PKY63573.1"/>
    </source>
</evidence>
<dbReference type="Proteomes" id="UP000234323">
    <property type="component" value="Unassembled WGS sequence"/>
</dbReference>
<feature type="compositionally biased region" description="Basic and acidic residues" evidence="1">
    <location>
        <begin position="90"/>
        <end position="107"/>
    </location>
</feature>
<feature type="compositionally biased region" description="Basic residues" evidence="1">
    <location>
        <begin position="60"/>
        <end position="71"/>
    </location>
</feature>
<name>A0A2I1HXM0_9GLOM</name>
<dbReference type="AlphaFoldDB" id="A0A2I1HXM0"/>
<evidence type="ECO:0000256" key="1">
    <source>
        <dbReference type="SAM" id="MobiDB-lite"/>
    </source>
</evidence>
<keyword evidence="3" id="KW-1185">Reference proteome</keyword>
<evidence type="ECO:0000313" key="3">
    <source>
        <dbReference type="Proteomes" id="UP000234323"/>
    </source>
</evidence>
<sequence length="121" mass="13550">MSAESFTLFLHIAMSSAMEGFREANSRWQAKRIKELSELDAQFQALNGRVAKLSKNSEKSKKKSKKNKKQKSQQSSVTNSDVSADEIDEIDKMVDDNNLYSEDRDLNTNRSIVAASGSQSN</sequence>